<accession>A0A5S6QDD6</accession>
<keyword evidence="1" id="KW-1185">Reference proteome</keyword>
<evidence type="ECO:0000313" key="2">
    <source>
        <dbReference type="WBParaSite" id="TMUE_1000005194.1"/>
    </source>
</evidence>
<name>A0A5S6QDD6_TRIMR</name>
<reference evidence="2" key="1">
    <citation type="submission" date="2019-12" db="UniProtKB">
        <authorList>
            <consortium name="WormBaseParasite"/>
        </authorList>
    </citation>
    <scope>IDENTIFICATION</scope>
</reference>
<proteinExistence type="predicted"/>
<protein>
    <submittedName>
        <fullName evidence="2">Uncharacterized protein</fullName>
    </submittedName>
</protein>
<dbReference type="WBParaSite" id="TMUE_1000005194.1">
    <property type="protein sequence ID" value="TMUE_1000005194.1"/>
    <property type="gene ID" value="WBGene00299224"/>
</dbReference>
<evidence type="ECO:0000313" key="1">
    <source>
        <dbReference type="Proteomes" id="UP000046395"/>
    </source>
</evidence>
<dbReference type="AlphaFoldDB" id="A0A5S6QDD6"/>
<organism evidence="1 2">
    <name type="scientific">Trichuris muris</name>
    <name type="common">Mouse whipworm</name>
    <dbReference type="NCBI Taxonomy" id="70415"/>
    <lineage>
        <taxon>Eukaryota</taxon>
        <taxon>Metazoa</taxon>
        <taxon>Ecdysozoa</taxon>
        <taxon>Nematoda</taxon>
        <taxon>Enoplea</taxon>
        <taxon>Dorylaimia</taxon>
        <taxon>Trichinellida</taxon>
        <taxon>Trichuridae</taxon>
        <taxon>Trichuris</taxon>
    </lineage>
</organism>
<sequence length="248" mass="26982">MQRAQTCAARSASLPTPGFRLLAAVPFATPLAQLGYPSLDLLSPFGLGGYFRPSPPLPPPSPPPARRVPAIRAQVCRAPLRSLGCVLPVRGGALTTALRPWRGIVESDGSRALPSFRPGRNRCCKSMRSGEKLSRRVPRPAVLLTRKLLFTQRRRERRMYARKALRFFLPKSSLPGHVAAIGGACGWAKESLCCAANFSPWRKRTAQLGPSKAPANLLSACFSCLRGAVSLPRAFARSPNWPTWGCEE</sequence>
<dbReference type="Proteomes" id="UP000046395">
    <property type="component" value="Unassembled WGS sequence"/>
</dbReference>